<dbReference type="RefSeq" id="WP_244873827.1">
    <property type="nucleotide sequence ID" value="NZ_CAJPVI010000014.1"/>
</dbReference>
<protein>
    <recommendedName>
        <fullName evidence="3">Lipoprotein</fullName>
    </recommendedName>
</protein>
<sequence length="211" mass="22139">MITLVLETGQCFSVNLSCTRASGIYEGILAAKVALIAAIGAASVLLAGCETTNSIPYKASAANVIAIQQSLQSKKVSVGDIGMAPGVDESPLCRMLGPVKVAPGKTPSQYIKDAFQEELLMAQAYDIKGPPIEGRIEELSFSSVSPAYWQIALAVMSPVDKGYKVSVKYLFDTSFSAMGACKNVADAFGPAVQELLKQVVANPQFPALSGK</sequence>
<evidence type="ECO:0000313" key="1">
    <source>
        <dbReference type="EMBL" id="CAG2145295.1"/>
    </source>
</evidence>
<dbReference type="EMBL" id="CAJPVI010000014">
    <property type="protein sequence ID" value="CAG2145295.1"/>
    <property type="molecule type" value="Genomic_DNA"/>
</dbReference>
<organism evidence="1 2">
    <name type="scientific">Cupriavidus numazuensis</name>
    <dbReference type="NCBI Taxonomy" id="221992"/>
    <lineage>
        <taxon>Bacteria</taxon>
        <taxon>Pseudomonadati</taxon>
        <taxon>Pseudomonadota</taxon>
        <taxon>Betaproteobacteria</taxon>
        <taxon>Burkholderiales</taxon>
        <taxon>Burkholderiaceae</taxon>
        <taxon>Cupriavidus</taxon>
    </lineage>
</organism>
<gene>
    <name evidence="1" type="ORF">LMG26411_02721</name>
</gene>
<dbReference type="Proteomes" id="UP000672657">
    <property type="component" value="Unassembled WGS sequence"/>
</dbReference>
<comment type="caution">
    <text evidence="1">The sequence shown here is derived from an EMBL/GenBank/DDBJ whole genome shotgun (WGS) entry which is preliminary data.</text>
</comment>
<reference evidence="1 2" key="1">
    <citation type="submission" date="2021-03" db="EMBL/GenBank/DDBJ databases">
        <authorList>
            <person name="Peeters C."/>
        </authorList>
    </citation>
    <scope>NUCLEOTIDE SEQUENCE [LARGE SCALE GENOMIC DNA]</scope>
    <source>
        <strain evidence="1 2">LMG 26411</strain>
    </source>
</reference>
<accession>A0ABM8TGQ4</accession>
<proteinExistence type="predicted"/>
<keyword evidence="2" id="KW-1185">Reference proteome</keyword>
<evidence type="ECO:0000313" key="2">
    <source>
        <dbReference type="Proteomes" id="UP000672657"/>
    </source>
</evidence>
<name>A0ABM8TGQ4_9BURK</name>
<evidence type="ECO:0008006" key="3">
    <source>
        <dbReference type="Google" id="ProtNLM"/>
    </source>
</evidence>